<dbReference type="InterPro" id="IPR059002">
    <property type="entry name" value="IBH1_N"/>
</dbReference>
<protein>
    <submittedName>
        <fullName evidence="7">Transcription factor IBH1-like</fullName>
    </submittedName>
</protein>
<feature type="domain" description="IBH1-like N-terminal" evidence="5">
    <location>
        <begin position="36"/>
        <end position="83"/>
    </location>
</feature>
<evidence type="ECO:0000256" key="4">
    <source>
        <dbReference type="ARBA" id="ARBA00023242"/>
    </source>
</evidence>
<organism evidence="6 7">
    <name type="scientific">Phoenix dactylifera</name>
    <name type="common">Date palm</name>
    <dbReference type="NCBI Taxonomy" id="42345"/>
    <lineage>
        <taxon>Eukaryota</taxon>
        <taxon>Viridiplantae</taxon>
        <taxon>Streptophyta</taxon>
        <taxon>Embryophyta</taxon>
        <taxon>Tracheophyta</taxon>
        <taxon>Spermatophyta</taxon>
        <taxon>Magnoliopsida</taxon>
        <taxon>Liliopsida</taxon>
        <taxon>Arecaceae</taxon>
        <taxon>Coryphoideae</taxon>
        <taxon>Phoeniceae</taxon>
        <taxon>Phoenix</taxon>
    </lineage>
</organism>
<evidence type="ECO:0000256" key="3">
    <source>
        <dbReference type="ARBA" id="ARBA00023163"/>
    </source>
</evidence>
<dbReference type="Proteomes" id="UP000228380">
    <property type="component" value="Chromosome 11"/>
</dbReference>
<dbReference type="KEGG" id="pda:103713240"/>
<dbReference type="Pfam" id="PF26576">
    <property type="entry name" value="IBH1_N"/>
    <property type="match status" value="1"/>
</dbReference>
<evidence type="ECO:0000313" key="7">
    <source>
        <dbReference type="RefSeq" id="XP_008798324.3"/>
    </source>
</evidence>
<dbReference type="InterPro" id="IPR044549">
    <property type="entry name" value="bHLH_AtIBH1-like"/>
</dbReference>
<sequence length="182" mass="20592">MLDPTALSLFLFSFHTQTNTNPTPPMENQGNDKTLSFVKTSATTNASFLERGRRIKMAAEMGLAESSRGRHWSRALEDRLLRRKGDSACGCQKEDLVQDLVGEEAGDDEVMEIARRVRALQKIVPGGEDLATDRLFEETADYIGALQRQVNVMRALTSLLDRLEKERRFFLSVKKEKRLMGE</sequence>
<reference evidence="7" key="2">
    <citation type="submission" date="2025-08" db="UniProtKB">
        <authorList>
            <consortium name="RefSeq"/>
        </authorList>
    </citation>
    <scope>IDENTIFICATION</scope>
    <source>
        <tissue evidence="7">Young leaves</tissue>
    </source>
</reference>
<keyword evidence="2" id="KW-0805">Transcription regulation</keyword>
<evidence type="ECO:0000256" key="2">
    <source>
        <dbReference type="ARBA" id="ARBA00023015"/>
    </source>
</evidence>
<dbReference type="PANTHER" id="PTHR33124">
    <property type="entry name" value="TRANSCRIPTION FACTOR IBH1-LIKE 1"/>
    <property type="match status" value="1"/>
</dbReference>
<reference evidence="6" key="1">
    <citation type="journal article" date="2019" name="Nat. Commun.">
        <title>Genome-wide association mapping of date palm fruit traits.</title>
        <authorList>
            <person name="Hazzouri K.M."/>
            <person name="Gros-Balthazard M."/>
            <person name="Flowers J.M."/>
            <person name="Copetti D."/>
            <person name="Lemansour A."/>
            <person name="Lebrun M."/>
            <person name="Masmoudi K."/>
            <person name="Ferrand S."/>
            <person name="Dhar M.I."/>
            <person name="Fresquez Z.A."/>
            <person name="Rosas U."/>
            <person name="Zhang J."/>
            <person name="Talag J."/>
            <person name="Lee S."/>
            <person name="Kudrna D."/>
            <person name="Powell R.F."/>
            <person name="Leitch I.J."/>
            <person name="Krueger R.R."/>
            <person name="Wing R.A."/>
            <person name="Amiri K.M.A."/>
            <person name="Purugganan M.D."/>
        </authorList>
    </citation>
    <scope>NUCLEOTIDE SEQUENCE [LARGE SCALE GENOMIC DNA]</scope>
    <source>
        <strain evidence="6">cv. Khalas</strain>
    </source>
</reference>
<dbReference type="InterPro" id="IPR044660">
    <property type="entry name" value="IBH1-like"/>
</dbReference>
<keyword evidence="3" id="KW-0804">Transcription</keyword>
<dbReference type="RefSeq" id="XP_008798324.3">
    <property type="nucleotide sequence ID" value="XM_008800102.4"/>
</dbReference>
<dbReference type="GO" id="GO:0006355">
    <property type="term" value="P:regulation of DNA-templated transcription"/>
    <property type="evidence" value="ECO:0007669"/>
    <property type="project" value="InterPro"/>
</dbReference>
<dbReference type="GeneID" id="103713240"/>
<accession>A0A8B7CFZ9</accession>
<proteinExistence type="predicted"/>
<keyword evidence="4" id="KW-0539">Nucleus</keyword>
<dbReference type="AlphaFoldDB" id="A0A8B7CFZ9"/>
<evidence type="ECO:0000313" key="6">
    <source>
        <dbReference type="Proteomes" id="UP000228380"/>
    </source>
</evidence>
<dbReference type="CDD" id="cd11444">
    <property type="entry name" value="bHLH_AtIBH1_like"/>
    <property type="match status" value="1"/>
</dbReference>
<keyword evidence="6" id="KW-1185">Reference proteome</keyword>
<evidence type="ECO:0000256" key="1">
    <source>
        <dbReference type="ARBA" id="ARBA00004123"/>
    </source>
</evidence>
<gene>
    <name evidence="7" type="primary">LOC103713240</name>
</gene>
<evidence type="ECO:0000259" key="5">
    <source>
        <dbReference type="Pfam" id="PF26576"/>
    </source>
</evidence>
<dbReference type="OrthoDB" id="1363133at2759"/>
<name>A0A8B7CFZ9_PHODC</name>
<dbReference type="GO" id="GO:0005634">
    <property type="term" value="C:nucleus"/>
    <property type="evidence" value="ECO:0007669"/>
    <property type="project" value="UniProtKB-SubCell"/>
</dbReference>
<comment type="subcellular location">
    <subcellularLocation>
        <location evidence="1">Nucleus</location>
    </subcellularLocation>
</comment>
<dbReference type="PANTHER" id="PTHR33124:SF105">
    <property type="entry name" value="OS01G0630300 PROTEIN"/>
    <property type="match status" value="1"/>
</dbReference>